<evidence type="ECO:0000313" key="1">
    <source>
        <dbReference type="EMBL" id="KAK9075174.1"/>
    </source>
</evidence>
<evidence type="ECO:0008006" key="3">
    <source>
        <dbReference type="Google" id="ProtNLM"/>
    </source>
</evidence>
<dbReference type="PANTHER" id="PTHR47703">
    <property type="entry name" value="D-AMINOACID AMINOTRANSFERASE-LIKE PLP-DEPENDENT ENZYMES SUPERFAMILY PROTEIN"/>
    <property type="match status" value="1"/>
</dbReference>
<dbReference type="SUPFAM" id="SSF56752">
    <property type="entry name" value="D-aminoacid aminotransferase-like PLP-dependent enzymes"/>
    <property type="match status" value="1"/>
</dbReference>
<gene>
    <name evidence="1" type="ORF">SSX86_003494</name>
</gene>
<accession>A0AAP0DQ42</accession>
<dbReference type="Gene3D" id="3.20.10.10">
    <property type="entry name" value="D-amino Acid Aminotransferase, subunit A, domain 2"/>
    <property type="match status" value="1"/>
</dbReference>
<sequence length="367" mass="41527">MSVPAFLFVNGVVSPTVTSPVTTLLESHAGAYTTFRTQNDGLELVFYERHLRRLATSARILFESRPKLLFQPGTNSTSGSLQQMKSLEWESMISPVVDDSMTKAIPYTLKERKNGTELAFTALVTRNLENLIPDNRVDEKDIYRVFNMHLHVSLYVPSVFGVQTNGARLAVVGHGRDIANAKYSDWVRIRKPLEKLRPPSTTELLLSNDGDQILEGCLTNFFVLTRKDNIEEDGDCAENKLQKNKYRYSLELQTAPISDGVLPGVVREVVIEVCLKTGIPIREVAPSWSKRHLWEEAFITNSLRLLQHVEMIQVPSSWNSLSSKTWKEVTWEEKRFEEGPGSITATIQKEVLKMAKLEGHSVNSFFK</sequence>
<proteinExistence type="predicted"/>
<dbReference type="AlphaFoldDB" id="A0AAP0DQ42"/>
<dbReference type="InterPro" id="IPR001544">
    <property type="entry name" value="Aminotrans_IV"/>
</dbReference>
<reference evidence="1 2" key="1">
    <citation type="submission" date="2024-04" db="EMBL/GenBank/DDBJ databases">
        <title>The reference genome of an endangered Asteraceae, Deinandra increscens subsp. villosa, native to the Central Coast of California.</title>
        <authorList>
            <person name="Guilliams M."/>
            <person name="Hasenstab-Lehman K."/>
            <person name="Meyer R."/>
            <person name="Mcevoy S."/>
        </authorList>
    </citation>
    <scope>NUCLEOTIDE SEQUENCE [LARGE SCALE GENOMIC DNA]</scope>
    <source>
        <tissue evidence="1">Leaf</tissue>
    </source>
</reference>
<dbReference type="InterPro" id="IPR036038">
    <property type="entry name" value="Aminotransferase-like"/>
</dbReference>
<protein>
    <recommendedName>
        <fullName evidence="3">D-aminoacid aminotransferase-like PLP-dependent enzyme</fullName>
    </recommendedName>
</protein>
<dbReference type="Proteomes" id="UP001408789">
    <property type="component" value="Unassembled WGS sequence"/>
</dbReference>
<dbReference type="PANTHER" id="PTHR47703:SF2">
    <property type="entry name" value="D-AMINOACID AMINOTRANSFERASE-LIKE PLP-DEPENDENT ENZYMES SUPERFAMILY PROTEIN"/>
    <property type="match status" value="1"/>
</dbReference>
<name>A0AAP0DQ42_9ASTR</name>
<evidence type="ECO:0000313" key="2">
    <source>
        <dbReference type="Proteomes" id="UP001408789"/>
    </source>
</evidence>
<dbReference type="EMBL" id="JBCNJP010000007">
    <property type="protein sequence ID" value="KAK9075174.1"/>
    <property type="molecule type" value="Genomic_DNA"/>
</dbReference>
<dbReference type="GO" id="GO:0003824">
    <property type="term" value="F:catalytic activity"/>
    <property type="evidence" value="ECO:0007669"/>
    <property type="project" value="InterPro"/>
</dbReference>
<comment type="caution">
    <text evidence="1">The sequence shown here is derived from an EMBL/GenBank/DDBJ whole genome shotgun (WGS) entry which is preliminary data.</text>
</comment>
<dbReference type="InterPro" id="IPR043132">
    <property type="entry name" value="BCAT-like_C"/>
</dbReference>
<dbReference type="Pfam" id="PF01063">
    <property type="entry name" value="Aminotran_4"/>
    <property type="match status" value="1"/>
</dbReference>
<organism evidence="1 2">
    <name type="scientific">Deinandra increscens subsp. villosa</name>
    <dbReference type="NCBI Taxonomy" id="3103831"/>
    <lineage>
        <taxon>Eukaryota</taxon>
        <taxon>Viridiplantae</taxon>
        <taxon>Streptophyta</taxon>
        <taxon>Embryophyta</taxon>
        <taxon>Tracheophyta</taxon>
        <taxon>Spermatophyta</taxon>
        <taxon>Magnoliopsida</taxon>
        <taxon>eudicotyledons</taxon>
        <taxon>Gunneridae</taxon>
        <taxon>Pentapetalae</taxon>
        <taxon>asterids</taxon>
        <taxon>campanulids</taxon>
        <taxon>Asterales</taxon>
        <taxon>Asteraceae</taxon>
        <taxon>Asteroideae</taxon>
        <taxon>Heliantheae alliance</taxon>
        <taxon>Madieae</taxon>
        <taxon>Madiinae</taxon>
        <taxon>Deinandra</taxon>
    </lineage>
</organism>
<keyword evidence="2" id="KW-1185">Reference proteome</keyword>